<dbReference type="EMBL" id="MPIN01000004">
    <property type="protein sequence ID" value="OJH39658.1"/>
    <property type="molecule type" value="Genomic_DNA"/>
</dbReference>
<keyword evidence="2" id="KW-0238">DNA-binding</keyword>
<dbReference type="Gene3D" id="1.10.10.10">
    <property type="entry name" value="Winged helix-like DNA-binding domain superfamily/Winged helix DNA-binding domain"/>
    <property type="match status" value="1"/>
</dbReference>
<dbReference type="RefSeq" id="WP_071899821.1">
    <property type="nucleotide sequence ID" value="NZ_MPIN01000004.1"/>
</dbReference>
<gene>
    <name evidence="5" type="ORF">BON30_19435</name>
</gene>
<evidence type="ECO:0000313" key="6">
    <source>
        <dbReference type="Proteomes" id="UP000182229"/>
    </source>
</evidence>
<name>A0A1L9BBQ7_9BACT</name>
<protein>
    <submittedName>
        <fullName evidence="5">MarR family transcriptional regulator</fullName>
    </submittedName>
</protein>
<dbReference type="InterPro" id="IPR036390">
    <property type="entry name" value="WH_DNA-bd_sf"/>
</dbReference>
<evidence type="ECO:0000256" key="1">
    <source>
        <dbReference type="ARBA" id="ARBA00023015"/>
    </source>
</evidence>
<keyword evidence="1" id="KW-0805">Transcription regulation</keyword>
<dbReference type="GO" id="GO:0003700">
    <property type="term" value="F:DNA-binding transcription factor activity"/>
    <property type="evidence" value="ECO:0007669"/>
    <property type="project" value="InterPro"/>
</dbReference>
<accession>A0A1L9BBQ7</accession>
<evidence type="ECO:0000313" key="5">
    <source>
        <dbReference type="EMBL" id="OJH39658.1"/>
    </source>
</evidence>
<evidence type="ECO:0000256" key="3">
    <source>
        <dbReference type="ARBA" id="ARBA00023163"/>
    </source>
</evidence>
<keyword evidence="6" id="KW-1185">Reference proteome</keyword>
<dbReference type="STRING" id="83449.BON30_19435"/>
<dbReference type="InterPro" id="IPR052362">
    <property type="entry name" value="HTH-GbsR_regulator"/>
</dbReference>
<comment type="caution">
    <text evidence="5">The sequence shown here is derived from an EMBL/GenBank/DDBJ whole genome shotgun (WGS) entry which is preliminary data.</text>
</comment>
<reference evidence="5 6" key="2">
    <citation type="submission" date="2016-12" db="EMBL/GenBank/DDBJ databases">
        <title>Draft Genome Sequence of Cystobacter ferrugineus Strain Cbfe23.</title>
        <authorList>
            <person name="Akbar S."/>
            <person name="Dowd S.E."/>
            <person name="Stevens D.C."/>
        </authorList>
    </citation>
    <scope>NUCLEOTIDE SEQUENCE [LARGE SCALE GENOMIC DNA]</scope>
    <source>
        <strain evidence="5 6">Cbfe23</strain>
    </source>
</reference>
<proteinExistence type="predicted"/>
<keyword evidence="3" id="KW-0804">Transcription</keyword>
<dbReference type="SUPFAM" id="SSF46785">
    <property type="entry name" value="Winged helix' DNA-binding domain"/>
    <property type="match status" value="1"/>
</dbReference>
<evidence type="ECO:0000259" key="4">
    <source>
        <dbReference type="Pfam" id="PF12802"/>
    </source>
</evidence>
<dbReference type="PANTHER" id="PTHR38465">
    <property type="entry name" value="HTH-TYPE TRANSCRIPTIONAL REGULATOR MJ1563-RELATED"/>
    <property type="match status" value="1"/>
</dbReference>
<dbReference type="AlphaFoldDB" id="A0A1L9BBQ7"/>
<dbReference type="InterPro" id="IPR036388">
    <property type="entry name" value="WH-like_DNA-bd_sf"/>
</dbReference>
<dbReference type="Proteomes" id="UP000182229">
    <property type="component" value="Unassembled WGS sequence"/>
</dbReference>
<dbReference type="GO" id="GO:0003677">
    <property type="term" value="F:DNA binding"/>
    <property type="evidence" value="ECO:0007669"/>
    <property type="project" value="UniProtKB-KW"/>
</dbReference>
<evidence type="ECO:0000256" key="2">
    <source>
        <dbReference type="ARBA" id="ARBA00023125"/>
    </source>
</evidence>
<organism evidence="5 6">
    <name type="scientific">Cystobacter ferrugineus</name>
    <dbReference type="NCBI Taxonomy" id="83449"/>
    <lineage>
        <taxon>Bacteria</taxon>
        <taxon>Pseudomonadati</taxon>
        <taxon>Myxococcota</taxon>
        <taxon>Myxococcia</taxon>
        <taxon>Myxococcales</taxon>
        <taxon>Cystobacterineae</taxon>
        <taxon>Archangiaceae</taxon>
        <taxon>Cystobacter</taxon>
    </lineage>
</organism>
<dbReference type="PANTHER" id="PTHR38465:SF2">
    <property type="entry name" value="HTH-TYPE TRANSCRIPTIONAL REGULATOR MMPR5"/>
    <property type="match status" value="1"/>
</dbReference>
<dbReference type="Pfam" id="PF12802">
    <property type="entry name" value="MarR_2"/>
    <property type="match status" value="1"/>
</dbReference>
<dbReference type="InterPro" id="IPR000835">
    <property type="entry name" value="HTH_MarR-typ"/>
</dbReference>
<feature type="domain" description="HTH marR-type" evidence="4">
    <location>
        <begin position="29"/>
        <end position="87"/>
    </location>
</feature>
<sequence length="164" mass="18277">MGKRAGAKRDEAAVGRFVERFALALSDDGVPRMPARVFVGLLVSEQETRTAAELAQQLQVSPAAISGAVRYLVQVGMVTRGREPGQRSDHYRVSSNAWYEALARRDQMLLRFEQGLREGIDAVGAESVAGLRLEETRQFFEFVRGEMPRLLAKWREQRAAKGQG</sequence>
<reference evidence="6" key="1">
    <citation type="submission" date="2016-11" db="EMBL/GenBank/DDBJ databases">
        <authorList>
            <person name="Shukria A."/>
            <person name="Stevens D.C."/>
        </authorList>
    </citation>
    <scope>NUCLEOTIDE SEQUENCE [LARGE SCALE GENOMIC DNA]</scope>
    <source>
        <strain evidence="6">Cbfe23</strain>
    </source>
</reference>